<feature type="signal peptide" evidence="4">
    <location>
        <begin position="1"/>
        <end position="24"/>
    </location>
</feature>
<dbReference type="EMBL" id="JAUIZM010000009">
    <property type="protein sequence ID" value="KAK1365627.1"/>
    <property type="molecule type" value="Genomic_DNA"/>
</dbReference>
<evidence type="ECO:0000256" key="4">
    <source>
        <dbReference type="SAM" id="SignalP"/>
    </source>
</evidence>
<accession>A0AAD8MAH7</accession>
<evidence type="ECO:0000313" key="6">
    <source>
        <dbReference type="Proteomes" id="UP001237642"/>
    </source>
</evidence>
<dbReference type="AlphaFoldDB" id="A0AAD8MAH7"/>
<dbReference type="SUPFAM" id="SSF103506">
    <property type="entry name" value="Mitochondrial carrier"/>
    <property type="match status" value="1"/>
</dbReference>
<proteinExistence type="predicted"/>
<keyword evidence="3" id="KW-0472">Membrane</keyword>
<dbReference type="Proteomes" id="UP001237642">
    <property type="component" value="Unassembled WGS sequence"/>
</dbReference>
<feature type="chain" id="PRO_5042035326" evidence="4">
    <location>
        <begin position="25"/>
        <end position="173"/>
    </location>
</feature>
<reference evidence="5" key="2">
    <citation type="submission" date="2023-05" db="EMBL/GenBank/DDBJ databases">
        <authorList>
            <person name="Schelkunov M.I."/>
        </authorList>
    </citation>
    <scope>NUCLEOTIDE SEQUENCE</scope>
    <source>
        <strain evidence="5">Hsosn_3</strain>
        <tissue evidence="5">Leaf</tissue>
    </source>
</reference>
<keyword evidence="6" id="KW-1185">Reference proteome</keyword>
<protein>
    <submittedName>
        <fullName evidence="5">Uncharacterized protein</fullName>
    </submittedName>
</protein>
<keyword evidence="2" id="KW-0812">Transmembrane</keyword>
<comment type="caution">
    <text evidence="5">The sequence shown here is derived from an EMBL/GenBank/DDBJ whole genome shotgun (WGS) entry which is preliminary data.</text>
</comment>
<dbReference type="Gene3D" id="1.50.40.10">
    <property type="entry name" value="Mitochondrial carrier domain"/>
    <property type="match status" value="1"/>
</dbReference>
<evidence type="ECO:0000256" key="2">
    <source>
        <dbReference type="ARBA" id="ARBA00022692"/>
    </source>
</evidence>
<dbReference type="GO" id="GO:0016020">
    <property type="term" value="C:membrane"/>
    <property type="evidence" value="ECO:0007669"/>
    <property type="project" value="UniProtKB-SubCell"/>
</dbReference>
<sequence length="173" mass="19242">MPRGDLQTLLVVIASSALFSSLSATQLHPQIHWKWPKRFRTTTLTCPPMVSMNKGINNIQGIRDTGDGQCVVMLPTEFEKIFEKVELTMLRGVKGLFKGLVLEIALEIYGNAAMFGAYEGLKQYIAGGQDPLIGEVFWIYIYPTDVVKSAVQVDDYKNSKYHDILASKGVEGL</sequence>
<organism evidence="5 6">
    <name type="scientific">Heracleum sosnowskyi</name>
    <dbReference type="NCBI Taxonomy" id="360622"/>
    <lineage>
        <taxon>Eukaryota</taxon>
        <taxon>Viridiplantae</taxon>
        <taxon>Streptophyta</taxon>
        <taxon>Embryophyta</taxon>
        <taxon>Tracheophyta</taxon>
        <taxon>Spermatophyta</taxon>
        <taxon>Magnoliopsida</taxon>
        <taxon>eudicotyledons</taxon>
        <taxon>Gunneridae</taxon>
        <taxon>Pentapetalae</taxon>
        <taxon>asterids</taxon>
        <taxon>campanulids</taxon>
        <taxon>Apiales</taxon>
        <taxon>Apiaceae</taxon>
        <taxon>Apioideae</taxon>
        <taxon>apioid superclade</taxon>
        <taxon>Tordylieae</taxon>
        <taxon>Tordyliinae</taxon>
        <taxon>Heracleum</taxon>
    </lineage>
</organism>
<name>A0AAD8MAH7_9APIA</name>
<keyword evidence="4" id="KW-0732">Signal</keyword>
<gene>
    <name evidence="5" type="ORF">POM88_041188</name>
</gene>
<dbReference type="InterPro" id="IPR023395">
    <property type="entry name" value="MCP_dom_sf"/>
</dbReference>
<comment type="subcellular location">
    <subcellularLocation>
        <location evidence="1">Membrane</location>
    </subcellularLocation>
</comment>
<reference evidence="5" key="1">
    <citation type="submission" date="2023-02" db="EMBL/GenBank/DDBJ databases">
        <title>Genome of toxic invasive species Heracleum sosnowskyi carries increased number of genes despite the absence of recent whole-genome duplications.</title>
        <authorList>
            <person name="Schelkunov M."/>
            <person name="Shtratnikova V."/>
            <person name="Makarenko M."/>
            <person name="Klepikova A."/>
            <person name="Omelchenko D."/>
            <person name="Novikova G."/>
            <person name="Obukhova E."/>
            <person name="Bogdanov V."/>
            <person name="Penin A."/>
            <person name="Logacheva M."/>
        </authorList>
    </citation>
    <scope>NUCLEOTIDE SEQUENCE</scope>
    <source>
        <strain evidence="5">Hsosn_3</strain>
        <tissue evidence="5">Leaf</tissue>
    </source>
</reference>
<evidence type="ECO:0000256" key="3">
    <source>
        <dbReference type="ARBA" id="ARBA00023136"/>
    </source>
</evidence>
<evidence type="ECO:0000256" key="1">
    <source>
        <dbReference type="ARBA" id="ARBA00004370"/>
    </source>
</evidence>
<evidence type="ECO:0000313" key="5">
    <source>
        <dbReference type="EMBL" id="KAK1365627.1"/>
    </source>
</evidence>